<feature type="non-terminal residue" evidence="1">
    <location>
        <position position="188"/>
    </location>
</feature>
<name>A0A0F9AIT3_9ZZZZ</name>
<reference evidence="1" key="1">
    <citation type="journal article" date="2015" name="Nature">
        <title>Complex archaea that bridge the gap between prokaryotes and eukaryotes.</title>
        <authorList>
            <person name="Spang A."/>
            <person name="Saw J.H."/>
            <person name="Jorgensen S.L."/>
            <person name="Zaremba-Niedzwiedzka K."/>
            <person name="Martijn J."/>
            <person name="Lind A.E."/>
            <person name="van Eijk R."/>
            <person name="Schleper C."/>
            <person name="Guy L."/>
            <person name="Ettema T.J."/>
        </authorList>
    </citation>
    <scope>NUCLEOTIDE SEQUENCE</scope>
</reference>
<protein>
    <submittedName>
        <fullName evidence="1">Uncharacterized protein</fullName>
    </submittedName>
</protein>
<dbReference type="EMBL" id="LAZR01057426">
    <property type="protein sequence ID" value="KKK72096.1"/>
    <property type="molecule type" value="Genomic_DNA"/>
</dbReference>
<evidence type="ECO:0000313" key="1">
    <source>
        <dbReference type="EMBL" id="KKK72096.1"/>
    </source>
</evidence>
<dbReference type="AlphaFoldDB" id="A0A0F9AIT3"/>
<proteinExistence type="predicted"/>
<gene>
    <name evidence="1" type="ORF">LCGC14_2907300</name>
</gene>
<comment type="caution">
    <text evidence="1">The sequence shown here is derived from an EMBL/GenBank/DDBJ whole genome shotgun (WGS) entry which is preliminary data.</text>
</comment>
<organism evidence="1">
    <name type="scientific">marine sediment metagenome</name>
    <dbReference type="NCBI Taxonomy" id="412755"/>
    <lineage>
        <taxon>unclassified sequences</taxon>
        <taxon>metagenomes</taxon>
        <taxon>ecological metagenomes</taxon>
    </lineage>
</organism>
<accession>A0A0F9AIT3</accession>
<sequence length="188" mass="20908">MQEQSHDEAKHLCSIVEKATVEAFLQWDAWSEMEIHSDPDLVWTMTDIPFPLLNSVLSPQTPADKLEDRVQGLLDQGRRRSVPMLWWVGSYPQPANIRDYLLTLGLTPAGSLENMTLDLGNWATGKKARPGVSFEEVVDEKGLGIWAKITAEAFDVPPWVQDPLFSANAAPGLGPDKALRHFLAFLDG</sequence>
<dbReference type="Gene3D" id="3.40.630.30">
    <property type="match status" value="1"/>
</dbReference>